<dbReference type="KEGG" id="cgz:M787_004370"/>
<dbReference type="GeneID" id="81478540"/>
<name>A0A173E019_9CHLA</name>
<sequence>MINNDDCYFQIDSTFEGDVSAGNVNTFDTQAKSIESTQSFYVENDASFASSINVNGRTSASGLNITSTLTQSKLGSINLNGNRLSNVAPPQHDTSPVPANYILTPEYFFCSLAQGGMLLTPTDAPIDILGESRLIYQSPEVFSHIQIVDYSSTDQTVKKGVTCLQLLSKGTYIIDCGITKRWGWNNGWGGTIFLEDLLDTPTTYSATSVYSGGGYAERCGLATVIKLDKNNENTSGKLNDEGKKNIIRMRLYGGSFVYCALYFNVIFYPDRSLP</sequence>
<dbReference type="RefSeq" id="WP_021828360.1">
    <property type="nucleotide sequence ID" value="NZ_CP015840.1"/>
</dbReference>
<evidence type="ECO:0000256" key="1">
    <source>
        <dbReference type="SAM" id="Phobius"/>
    </source>
</evidence>
<keyword evidence="1" id="KW-0812">Transmembrane</keyword>
<dbReference type="Proteomes" id="UP000019147">
    <property type="component" value="Chromosome"/>
</dbReference>
<dbReference type="OrthoDB" id="18959at2"/>
<accession>A0A173E019</accession>
<protein>
    <submittedName>
        <fullName evidence="2">Uncharacterized protein</fullName>
    </submittedName>
</protein>
<dbReference type="STRING" id="1143323.M787_004370"/>
<reference evidence="2 3" key="1">
    <citation type="journal article" date="2014" name="Syst. Appl. Microbiol.">
        <title>Evidence for the existence of two new members of the family Chlamydiaceae and proposal of Chlamydia avium sp. nov. and Chlamydia gallinacea sp. nov.</title>
        <authorList>
            <person name="Sachse K."/>
            <person name="Laroucau K."/>
            <person name="Riege K."/>
            <person name="Wehner S."/>
            <person name="Dilcher M."/>
            <person name="Creasy H.H."/>
            <person name="Weidmann M."/>
            <person name="Myers G."/>
            <person name="Vorimore F."/>
            <person name="Vicari N."/>
            <person name="Magnino S."/>
            <person name="Liebler-Tenorio E."/>
            <person name="Ruettger A."/>
            <person name="Bavoil P.M."/>
            <person name="Hufert F.T."/>
            <person name="Rossello-Mora R."/>
            <person name="Marz M."/>
        </authorList>
    </citation>
    <scope>NUCLEOTIDE SEQUENCE [LARGE SCALE GENOMIC DNA]</scope>
    <source>
        <strain evidence="2 3">08-1274/3</strain>
    </source>
</reference>
<keyword evidence="1" id="KW-0472">Membrane</keyword>
<keyword evidence="1" id="KW-1133">Transmembrane helix</keyword>
<gene>
    <name evidence="2" type="ORF">M787_004370</name>
</gene>
<dbReference type="EMBL" id="CP015840">
    <property type="protein sequence ID" value="ANG66540.1"/>
    <property type="molecule type" value="Genomic_DNA"/>
</dbReference>
<evidence type="ECO:0000313" key="3">
    <source>
        <dbReference type="Proteomes" id="UP000019147"/>
    </source>
</evidence>
<dbReference type="AlphaFoldDB" id="A0A173E019"/>
<evidence type="ECO:0000313" key="2">
    <source>
        <dbReference type="EMBL" id="ANG66540.1"/>
    </source>
</evidence>
<feature type="transmembrane region" description="Helical" evidence="1">
    <location>
        <begin position="251"/>
        <end position="268"/>
    </location>
</feature>
<proteinExistence type="predicted"/>
<organism evidence="2 3">
    <name type="scientific">Chlamydia gallinacea 08-1274/3</name>
    <dbReference type="NCBI Taxonomy" id="1143323"/>
    <lineage>
        <taxon>Bacteria</taxon>
        <taxon>Pseudomonadati</taxon>
        <taxon>Chlamydiota</taxon>
        <taxon>Chlamydiia</taxon>
        <taxon>Chlamydiales</taxon>
        <taxon>Chlamydiaceae</taxon>
        <taxon>Chlamydia/Chlamydophila group</taxon>
        <taxon>Chlamydia</taxon>
    </lineage>
</organism>